<dbReference type="Pfam" id="PF03152">
    <property type="entry name" value="UFD1_N1"/>
    <property type="match status" value="1"/>
</dbReference>
<dbReference type="InterPro" id="IPR042299">
    <property type="entry name" value="Ufd1-like_Nn"/>
</dbReference>
<keyword evidence="7" id="KW-1185">Reference proteome</keyword>
<dbReference type="HOGENOM" id="CLU_037790_2_1_1"/>
<dbReference type="EMBL" id="GG662749">
    <property type="protein sequence ID" value="EAR90166.2"/>
    <property type="molecule type" value="Genomic_DNA"/>
</dbReference>
<gene>
    <name evidence="6" type="ORF">TTHERM_00355130</name>
</gene>
<feature type="compositionally biased region" description="Basic and acidic residues" evidence="3">
    <location>
        <begin position="258"/>
        <end position="268"/>
    </location>
</feature>
<dbReference type="OrthoDB" id="422728at2759"/>
<keyword evidence="2" id="KW-0833">Ubl conjugation pathway</keyword>
<name>Q22Y58_TETTS</name>
<protein>
    <submittedName>
        <fullName evidence="6">Ubiquitin fusion degradation protein</fullName>
    </submittedName>
</protein>
<dbReference type="InParanoid" id="Q22Y58"/>
<dbReference type="Gene3D" id="2.40.40.50">
    <property type="entry name" value="Ubiquitin fusion degradation protein UFD1, N-terminal domain"/>
    <property type="match status" value="1"/>
</dbReference>
<dbReference type="InterPro" id="IPR055418">
    <property type="entry name" value="UFD1_N2"/>
</dbReference>
<dbReference type="eggNOG" id="KOG1816">
    <property type="taxonomic scope" value="Eukaryota"/>
</dbReference>
<evidence type="ECO:0000313" key="6">
    <source>
        <dbReference type="EMBL" id="EAR90166.2"/>
    </source>
</evidence>
<dbReference type="STRING" id="312017.Q22Y58"/>
<dbReference type="GO" id="GO:0031593">
    <property type="term" value="F:polyubiquitin modification-dependent protein binding"/>
    <property type="evidence" value="ECO:0007669"/>
    <property type="project" value="TreeGrafter"/>
</dbReference>
<proteinExistence type="inferred from homology"/>
<dbReference type="FunCoup" id="Q22Y58">
    <property type="interactions" value="580"/>
</dbReference>
<dbReference type="GO" id="GO:0036503">
    <property type="term" value="P:ERAD pathway"/>
    <property type="evidence" value="ECO:0007669"/>
    <property type="project" value="TreeGrafter"/>
</dbReference>
<dbReference type="GO" id="GO:0006511">
    <property type="term" value="P:ubiquitin-dependent protein catabolic process"/>
    <property type="evidence" value="ECO:0007669"/>
    <property type="project" value="InterPro"/>
</dbReference>
<dbReference type="Pfam" id="PF24842">
    <property type="entry name" value="UFD1_N2"/>
    <property type="match status" value="1"/>
</dbReference>
<feature type="compositionally biased region" description="Basic residues" evidence="3">
    <location>
        <begin position="269"/>
        <end position="278"/>
    </location>
</feature>
<reference evidence="7" key="1">
    <citation type="journal article" date="2006" name="PLoS Biol.">
        <title>Macronuclear genome sequence of the ciliate Tetrahymena thermophila, a model eukaryote.</title>
        <authorList>
            <person name="Eisen J.A."/>
            <person name="Coyne R.S."/>
            <person name="Wu M."/>
            <person name="Wu D."/>
            <person name="Thiagarajan M."/>
            <person name="Wortman J.R."/>
            <person name="Badger J.H."/>
            <person name="Ren Q."/>
            <person name="Amedeo P."/>
            <person name="Jones K.M."/>
            <person name="Tallon L.J."/>
            <person name="Delcher A.L."/>
            <person name="Salzberg S.L."/>
            <person name="Silva J.C."/>
            <person name="Haas B.J."/>
            <person name="Majoros W.H."/>
            <person name="Farzad M."/>
            <person name="Carlton J.M."/>
            <person name="Smith R.K. Jr."/>
            <person name="Garg J."/>
            <person name="Pearlman R.E."/>
            <person name="Karrer K.M."/>
            <person name="Sun L."/>
            <person name="Manning G."/>
            <person name="Elde N.C."/>
            <person name="Turkewitz A.P."/>
            <person name="Asai D.J."/>
            <person name="Wilkes D.E."/>
            <person name="Wang Y."/>
            <person name="Cai H."/>
            <person name="Collins K."/>
            <person name="Stewart B.A."/>
            <person name="Lee S.R."/>
            <person name="Wilamowska K."/>
            <person name="Weinberg Z."/>
            <person name="Ruzzo W.L."/>
            <person name="Wloga D."/>
            <person name="Gaertig J."/>
            <person name="Frankel J."/>
            <person name="Tsao C.-C."/>
            <person name="Gorovsky M.A."/>
            <person name="Keeling P.J."/>
            <person name="Waller R.F."/>
            <person name="Patron N.J."/>
            <person name="Cherry J.M."/>
            <person name="Stover N.A."/>
            <person name="Krieger C.J."/>
            <person name="del Toro C."/>
            <person name="Ryder H.F."/>
            <person name="Williamson S.C."/>
            <person name="Barbeau R.A."/>
            <person name="Hamilton E.P."/>
            <person name="Orias E."/>
        </authorList>
    </citation>
    <scope>NUCLEOTIDE SEQUENCE [LARGE SCALE GENOMIC DNA]</scope>
    <source>
        <strain evidence="7">SB210</strain>
    </source>
</reference>
<accession>Q22Y58</accession>
<dbReference type="AlphaFoldDB" id="Q22Y58"/>
<dbReference type="PANTHER" id="PTHR12555:SF13">
    <property type="entry name" value="UBIQUITIN RECOGNITION FACTOR IN ER-ASSOCIATED DEGRADATION PROTEIN 1"/>
    <property type="match status" value="1"/>
</dbReference>
<comment type="similarity">
    <text evidence="1">Belongs to the UFD1 family.</text>
</comment>
<organism evidence="6 7">
    <name type="scientific">Tetrahymena thermophila (strain SB210)</name>
    <dbReference type="NCBI Taxonomy" id="312017"/>
    <lineage>
        <taxon>Eukaryota</taxon>
        <taxon>Sar</taxon>
        <taxon>Alveolata</taxon>
        <taxon>Ciliophora</taxon>
        <taxon>Intramacronucleata</taxon>
        <taxon>Oligohymenophorea</taxon>
        <taxon>Hymenostomatida</taxon>
        <taxon>Tetrahymenina</taxon>
        <taxon>Tetrahymenidae</taxon>
        <taxon>Tetrahymena</taxon>
    </lineage>
</organism>
<dbReference type="InterPro" id="IPR004854">
    <property type="entry name" value="Ufd1-like"/>
</dbReference>
<evidence type="ECO:0000256" key="2">
    <source>
        <dbReference type="ARBA" id="ARBA00022786"/>
    </source>
</evidence>
<dbReference type="PANTHER" id="PTHR12555">
    <property type="entry name" value="UBIQUITIN FUSION DEGRADATON PROTEIN 1"/>
    <property type="match status" value="1"/>
</dbReference>
<feature type="domain" description="Ubiquitin fusion degradation protein UFD1 N-terminal subdomain 2" evidence="5">
    <location>
        <begin position="128"/>
        <end position="206"/>
    </location>
</feature>
<evidence type="ECO:0000313" key="7">
    <source>
        <dbReference type="Proteomes" id="UP000009168"/>
    </source>
</evidence>
<dbReference type="RefSeq" id="XP_001010411.2">
    <property type="nucleotide sequence ID" value="XM_001010411.3"/>
</dbReference>
<dbReference type="Proteomes" id="UP000009168">
    <property type="component" value="Unassembled WGS sequence"/>
</dbReference>
<sequence>MDFINQLIGGRGGGGNYNQQYYAYNNRKPQYSDHLEVYPAYMLERHDLEKGNKILLPPSVLNTLSASNLPYPMIFCVQNTYLNKQTYVGVLEFIAPEGTCYIPFWMFQMLQCFDGQQIQVTLVTDVKKGKFVKIQPHETAFIDLPDPRAILEKELRNYTVLHQGDTIHIEFMKQHFQIDILEVKPANDYNAICVVDAEIEVDFAKPLDYVEHPLPTMTKKESSVVMGEENQPKQEKNPFSGKATRIDGKAIDQKKLKMKEEVKEDYDPRKHRLPNGVRRKILNNEFVGKSTVIGKSMSTMNKKK</sequence>
<dbReference type="KEGG" id="tet:TTHERM_00355130"/>
<dbReference type="Gene3D" id="3.10.330.10">
    <property type="match status" value="1"/>
</dbReference>
<dbReference type="GeneID" id="7833880"/>
<feature type="region of interest" description="Disordered" evidence="3">
    <location>
        <begin position="258"/>
        <end position="278"/>
    </location>
</feature>
<evidence type="ECO:0000259" key="4">
    <source>
        <dbReference type="Pfam" id="PF03152"/>
    </source>
</evidence>
<feature type="region of interest" description="Disordered" evidence="3">
    <location>
        <begin position="220"/>
        <end position="242"/>
    </location>
</feature>
<feature type="domain" description="Ubiquitin fusion degradation protein UFD1 N-terminal subdomain 1" evidence="4">
    <location>
        <begin position="32"/>
        <end position="124"/>
    </location>
</feature>
<dbReference type="GO" id="GO:0034098">
    <property type="term" value="C:VCP-NPL4-UFD1 AAA ATPase complex"/>
    <property type="evidence" value="ECO:0007669"/>
    <property type="project" value="TreeGrafter"/>
</dbReference>
<evidence type="ECO:0000256" key="3">
    <source>
        <dbReference type="SAM" id="MobiDB-lite"/>
    </source>
</evidence>
<evidence type="ECO:0000259" key="5">
    <source>
        <dbReference type="Pfam" id="PF24842"/>
    </source>
</evidence>
<evidence type="ECO:0000256" key="1">
    <source>
        <dbReference type="ARBA" id="ARBA00006043"/>
    </source>
</evidence>
<dbReference type="InterPro" id="IPR055417">
    <property type="entry name" value="UFD1_N1"/>
</dbReference>